<dbReference type="Gene3D" id="2.80.10.50">
    <property type="match status" value="2"/>
</dbReference>
<dbReference type="OrthoDB" id="429835at2759"/>
<geneLocation type="mitochondrion" evidence="3"/>
<evidence type="ECO:0000313" key="3">
    <source>
        <dbReference type="EMBL" id="SPQ99917.1"/>
    </source>
</evidence>
<dbReference type="CDD" id="cd02619">
    <property type="entry name" value="Peptidase_C1"/>
    <property type="match status" value="1"/>
</dbReference>
<dbReference type="SUPFAM" id="SSF50405">
    <property type="entry name" value="Actin-crosslinking proteins"/>
    <property type="match status" value="2"/>
</dbReference>
<feature type="signal peptide" evidence="1">
    <location>
        <begin position="1"/>
        <end position="20"/>
    </location>
</feature>
<reference evidence="2 4" key="1">
    <citation type="submission" date="2015-02" db="EMBL/GenBank/DDBJ databases">
        <authorList>
            <person name="Chooi Y.-H."/>
        </authorList>
    </citation>
    <scope>NUCLEOTIDE SEQUENCE [LARGE SCALE GENOMIC DNA]</scope>
    <source>
        <strain evidence="2">E3</strain>
    </source>
</reference>
<dbReference type="CDD" id="cd00257">
    <property type="entry name" value="beta-trefoil_FSCN-like"/>
    <property type="match status" value="2"/>
</dbReference>
<evidence type="ECO:0000313" key="2">
    <source>
        <dbReference type="EMBL" id="CEP02423.1"/>
    </source>
</evidence>
<dbReference type="EMBL" id="CDSF01000127">
    <property type="protein sequence ID" value="CEP02423.1"/>
    <property type="molecule type" value="Genomic_DNA"/>
</dbReference>
<organism evidence="2 4">
    <name type="scientific">Plasmodiophora brassicae</name>
    <name type="common">Clubroot disease agent</name>
    <dbReference type="NCBI Taxonomy" id="37360"/>
    <lineage>
        <taxon>Eukaryota</taxon>
        <taxon>Sar</taxon>
        <taxon>Rhizaria</taxon>
        <taxon>Endomyxa</taxon>
        <taxon>Phytomyxea</taxon>
        <taxon>Plasmodiophorida</taxon>
        <taxon>Plasmodiophoridae</taxon>
        <taxon>Plasmodiophora</taxon>
    </lineage>
</organism>
<keyword evidence="1" id="KW-0732">Signal</keyword>
<evidence type="ECO:0000313" key="4">
    <source>
        <dbReference type="Proteomes" id="UP000039324"/>
    </source>
</evidence>
<dbReference type="EMBL" id="OVEO01000013">
    <property type="protein sequence ID" value="SPQ99917.1"/>
    <property type="molecule type" value="Genomic_DNA"/>
</dbReference>
<dbReference type="AlphaFoldDB" id="A0A0G4J457"/>
<dbReference type="InterPro" id="IPR038765">
    <property type="entry name" value="Papain-like_cys_pep_sf"/>
</dbReference>
<protein>
    <recommendedName>
        <fullName evidence="6">Peptidase C1A papain C-terminal domain-containing protein</fullName>
    </recommendedName>
</protein>
<dbReference type="Gene3D" id="3.90.70.10">
    <property type="entry name" value="Cysteine proteinases"/>
    <property type="match status" value="1"/>
</dbReference>
<keyword evidence="4" id="KW-1185">Reference proteome</keyword>
<keyword evidence="3" id="KW-0496">Mitochondrion</keyword>
<name>A0A0G4J457_PLABS</name>
<dbReference type="SUPFAM" id="SSF54001">
    <property type="entry name" value="Cysteine proteinases"/>
    <property type="match status" value="1"/>
</dbReference>
<proteinExistence type="predicted"/>
<evidence type="ECO:0000313" key="5">
    <source>
        <dbReference type="Proteomes" id="UP000290189"/>
    </source>
</evidence>
<sequence>MLPVVVPVVAYAVVVVVVQSLPDEASLSEDRFLPVRHQGDLGTCTSFAMASCLEYYMTARNERRHVSRAFLHQIVTHHAGNAHGEHDVLQLGDTGSSITTMVRAVQRYGFAFEDDYPYNLAERVVAAGHGVLPMPPDGILNKARKWRLSGHTDLCPARVWTSSCNDDGTLDRIRRSIVDGRPVLASVDWQKLGECQQEDAYHAVVIVAYRGDRFLIRNSHESNEMLWKTSAVLKEALAGAASIHGVSEETPLQALIQSNAYNHGVGQWNGKAVCIRDCHGTYLKNCGPGEGQHVQTSNEVHPYCIEFCDDGTCAIRSMVHGNYVRCQTKKRPWYMPDDTYNRIDTQTWAGPWEKFKITGCNGKVVFQTWENTFLMARPGSKTVEGQTVVDDWEKFTIEPYSTFEDEWKDQEVYIRVPNTSKYLCVAGSGFGQPLQTSDRPCAFKFEFQDNGKVAIRSVAHNNYVRCMNGEANTQTYVDRCERFTPQLMGINGERRVAFQVEHGGYRLRANTDGDVVGAGSVAPEESFLIERKSTSLSNLALMAGMAGTGWLAYTAWDRFRKKPVPPSNRT</sequence>
<reference evidence="3 5" key="2">
    <citation type="submission" date="2018-03" db="EMBL/GenBank/DDBJ databases">
        <authorList>
            <person name="Fogelqvist J."/>
        </authorList>
    </citation>
    <scope>NUCLEOTIDE SEQUENCE [LARGE SCALE GENOMIC DNA]</scope>
</reference>
<dbReference type="Proteomes" id="UP000039324">
    <property type="component" value="Unassembled WGS sequence"/>
</dbReference>
<gene>
    <name evidence="2" type="ORF">PBRA_009007</name>
    <name evidence="3" type="ORF">PLBR_LOCUS7132</name>
</gene>
<accession>A0A0G4J457</accession>
<feature type="chain" id="PRO_5035990836" description="Peptidase C1A papain C-terminal domain-containing protein" evidence="1">
    <location>
        <begin position="21"/>
        <end position="570"/>
    </location>
</feature>
<evidence type="ECO:0008006" key="6">
    <source>
        <dbReference type="Google" id="ProtNLM"/>
    </source>
</evidence>
<evidence type="ECO:0000256" key="1">
    <source>
        <dbReference type="SAM" id="SignalP"/>
    </source>
</evidence>
<dbReference type="Proteomes" id="UP000290189">
    <property type="component" value="Unassembled WGS sequence"/>
</dbReference>
<dbReference type="InterPro" id="IPR008999">
    <property type="entry name" value="Actin-crosslinking"/>
</dbReference>